<organism evidence="2 3">
    <name type="scientific">Nocardia tenerifensis</name>
    <dbReference type="NCBI Taxonomy" id="228006"/>
    <lineage>
        <taxon>Bacteria</taxon>
        <taxon>Bacillati</taxon>
        <taxon>Actinomycetota</taxon>
        <taxon>Actinomycetes</taxon>
        <taxon>Mycobacteriales</taxon>
        <taxon>Nocardiaceae</taxon>
        <taxon>Nocardia</taxon>
    </lineage>
</organism>
<evidence type="ECO:0000256" key="1">
    <source>
        <dbReference type="SAM" id="SignalP"/>
    </source>
</evidence>
<proteinExistence type="predicted"/>
<protein>
    <submittedName>
        <fullName evidence="2">Uncharacterized protein</fullName>
    </submittedName>
</protein>
<accession>A0A318K6P6</accession>
<name>A0A318K6P6_9NOCA</name>
<feature type="signal peptide" evidence="1">
    <location>
        <begin position="1"/>
        <end position="25"/>
    </location>
</feature>
<keyword evidence="1" id="KW-0732">Signal</keyword>
<evidence type="ECO:0000313" key="2">
    <source>
        <dbReference type="EMBL" id="PXX68364.1"/>
    </source>
</evidence>
<comment type="caution">
    <text evidence="2">The sequence shown here is derived from an EMBL/GenBank/DDBJ whole genome shotgun (WGS) entry which is preliminary data.</text>
</comment>
<feature type="chain" id="PRO_5016305616" evidence="1">
    <location>
        <begin position="26"/>
        <end position="77"/>
    </location>
</feature>
<dbReference type="EMBL" id="QJKF01000002">
    <property type="protein sequence ID" value="PXX68364.1"/>
    <property type="molecule type" value="Genomic_DNA"/>
</dbReference>
<dbReference type="RefSeq" id="WP_146251027.1">
    <property type="nucleotide sequence ID" value="NZ_QJKF01000002.1"/>
</dbReference>
<gene>
    <name evidence="2" type="ORF">DFR70_10244</name>
</gene>
<keyword evidence="3" id="KW-1185">Reference proteome</keyword>
<sequence length="77" mass="8123">MRSVIRSTFVATTIALGLLGATGHAASEPNPIIGFYPTLVECMKAGAALDDGPLAHNWHCHAETDDWTGPNTLYAGK</sequence>
<dbReference type="Proteomes" id="UP000247569">
    <property type="component" value="Unassembled WGS sequence"/>
</dbReference>
<dbReference type="AlphaFoldDB" id="A0A318K6P6"/>
<reference evidence="2 3" key="1">
    <citation type="submission" date="2018-05" db="EMBL/GenBank/DDBJ databases">
        <title>Genomic Encyclopedia of Type Strains, Phase IV (KMG-IV): sequencing the most valuable type-strain genomes for metagenomic binning, comparative biology and taxonomic classification.</title>
        <authorList>
            <person name="Goeker M."/>
        </authorList>
    </citation>
    <scope>NUCLEOTIDE SEQUENCE [LARGE SCALE GENOMIC DNA]</scope>
    <source>
        <strain evidence="2 3">DSM 44704</strain>
    </source>
</reference>
<evidence type="ECO:0000313" key="3">
    <source>
        <dbReference type="Proteomes" id="UP000247569"/>
    </source>
</evidence>